<dbReference type="RefSeq" id="WP_219797338.1">
    <property type="nucleotide sequence ID" value="NZ_CP080095.1"/>
</dbReference>
<feature type="domain" description="Integral membrane bound transporter" evidence="6">
    <location>
        <begin position="220"/>
        <end position="344"/>
    </location>
</feature>
<reference evidence="7 8" key="1">
    <citation type="submission" date="2021-07" db="EMBL/GenBank/DDBJ databases">
        <title>Paraburkholderia edwinii protects Aspergillus sp. from phenazines by acting as a toxin sponge.</title>
        <authorList>
            <person name="Dahlstrom K.M."/>
            <person name="Newman D.K."/>
        </authorList>
    </citation>
    <scope>NUCLEOTIDE SEQUENCE [LARGE SCALE GENOMIC DNA]</scope>
    <source>
        <strain evidence="7 8">Pe01</strain>
    </source>
</reference>
<feature type="transmembrane region" description="Helical" evidence="5">
    <location>
        <begin position="274"/>
        <end position="294"/>
    </location>
</feature>
<feature type="transmembrane region" description="Helical" evidence="5">
    <location>
        <begin position="331"/>
        <end position="350"/>
    </location>
</feature>
<keyword evidence="2 5" id="KW-0812">Transmembrane</keyword>
<gene>
    <name evidence="7" type="ORF">KZJ38_16865</name>
</gene>
<dbReference type="EMBL" id="CP080095">
    <property type="protein sequence ID" value="QYD67960.1"/>
    <property type="molecule type" value="Genomic_DNA"/>
</dbReference>
<evidence type="ECO:0000259" key="6">
    <source>
        <dbReference type="Pfam" id="PF13515"/>
    </source>
</evidence>
<keyword evidence="8" id="KW-1185">Reference proteome</keyword>
<evidence type="ECO:0000256" key="3">
    <source>
        <dbReference type="ARBA" id="ARBA00022989"/>
    </source>
</evidence>
<feature type="transmembrane region" description="Helical" evidence="5">
    <location>
        <begin position="128"/>
        <end position="151"/>
    </location>
</feature>
<evidence type="ECO:0000256" key="4">
    <source>
        <dbReference type="ARBA" id="ARBA00023136"/>
    </source>
</evidence>
<proteinExistence type="predicted"/>
<dbReference type="InterPro" id="IPR049453">
    <property type="entry name" value="Memb_transporter_dom"/>
</dbReference>
<evidence type="ECO:0000313" key="7">
    <source>
        <dbReference type="EMBL" id="QYD67960.1"/>
    </source>
</evidence>
<protein>
    <submittedName>
        <fullName evidence="7">FUSC family protein</fullName>
    </submittedName>
</protein>
<accession>A0ABX8ULQ8</accession>
<keyword evidence="4 5" id="KW-0472">Membrane</keyword>
<evidence type="ECO:0000256" key="5">
    <source>
        <dbReference type="SAM" id="Phobius"/>
    </source>
</evidence>
<feature type="transmembrane region" description="Helical" evidence="5">
    <location>
        <begin position="200"/>
        <end position="222"/>
    </location>
</feature>
<organism evidence="7 8">
    <name type="scientific">Paraburkholderia edwinii</name>
    <dbReference type="NCBI Taxonomy" id="2861782"/>
    <lineage>
        <taxon>Bacteria</taxon>
        <taxon>Pseudomonadati</taxon>
        <taxon>Pseudomonadota</taxon>
        <taxon>Betaproteobacteria</taxon>
        <taxon>Burkholderiales</taxon>
        <taxon>Burkholderiaceae</taxon>
        <taxon>Paraburkholderia</taxon>
    </lineage>
</organism>
<evidence type="ECO:0000256" key="1">
    <source>
        <dbReference type="ARBA" id="ARBA00004141"/>
    </source>
</evidence>
<feature type="transmembrane region" description="Helical" evidence="5">
    <location>
        <begin position="301"/>
        <end position="319"/>
    </location>
</feature>
<keyword evidence="3 5" id="KW-1133">Transmembrane helix</keyword>
<feature type="transmembrane region" description="Helical" evidence="5">
    <location>
        <begin position="163"/>
        <end position="180"/>
    </location>
</feature>
<evidence type="ECO:0000256" key="2">
    <source>
        <dbReference type="ARBA" id="ARBA00022692"/>
    </source>
</evidence>
<dbReference type="Proteomes" id="UP000826462">
    <property type="component" value="Chromosome 1"/>
</dbReference>
<feature type="transmembrane region" description="Helical" evidence="5">
    <location>
        <begin position="81"/>
        <end position="108"/>
    </location>
</feature>
<comment type="subcellular location">
    <subcellularLocation>
        <location evidence="1">Membrane</location>
        <topology evidence="1">Multi-pass membrane protein</topology>
    </subcellularLocation>
</comment>
<sequence>MRELIETILAWLERIDPGAYRRVKGLRIVTAYGVAVAFGTVHDVTVLDPGHASLASLAGGFALWASVFEARGTRYRSTRDLVLLCGAAAIGALFFALLAPLLSLSILRRYGLGGGEWILLPAVFLTGFLRRFGVLGTGVGLQLYIGELLAYGAGLTPVDAREIGIALAIALVASVVPRLLTGPGEQPAAVAPPLHSAWRASHFSAEFIIGLQASATAVIVIVLNSVFGLIEPSWAITAGVCGTTVTATGTAARIKRRIVGTLVGVPLGLACLPIASHAPLIVCALVALALVVYTMTLPDRYDIACATFSFVLMITLAATGEHSVSVLVARAWETLLGGVIALLIAVYVIPLRAVQESEERVA</sequence>
<evidence type="ECO:0000313" key="8">
    <source>
        <dbReference type="Proteomes" id="UP000826462"/>
    </source>
</evidence>
<dbReference type="Pfam" id="PF13515">
    <property type="entry name" value="FUSC_2"/>
    <property type="match status" value="1"/>
</dbReference>
<name>A0ABX8ULQ8_9BURK</name>